<dbReference type="OrthoDB" id="78198at2759"/>
<evidence type="ECO:0000313" key="1">
    <source>
        <dbReference type="EMBL" id="KZO98214.1"/>
    </source>
</evidence>
<accession>A0A167NY65</accession>
<keyword evidence="2" id="KW-1185">Reference proteome</keyword>
<evidence type="ECO:0000313" key="2">
    <source>
        <dbReference type="Proteomes" id="UP000076738"/>
    </source>
</evidence>
<dbReference type="Proteomes" id="UP000076738">
    <property type="component" value="Unassembled WGS sequence"/>
</dbReference>
<proteinExistence type="predicted"/>
<name>A0A167NY65_CALVF</name>
<dbReference type="PANTHER" id="PTHR48471">
    <property type="entry name" value="DDE TNP4 DOMAIN-CONTAINING PROTEIN"/>
    <property type="match status" value="1"/>
</dbReference>
<organism evidence="1 2">
    <name type="scientific">Calocera viscosa (strain TUFC12733)</name>
    <dbReference type="NCBI Taxonomy" id="1330018"/>
    <lineage>
        <taxon>Eukaryota</taxon>
        <taxon>Fungi</taxon>
        <taxon>Dikarya</taxon>
        <taxon>Basidiomycota</taxon>
        <taxon>Agaricomycotina</taxon>
        <taxon>Dacrymycetes</taxon>
        <taxon>Dacrymycetales</taxon>
        <taxon>Dacrymycetaceae</taxon>
        <taxon>Calocera</taxon>
    </lineage>
</organism>
<gene>
    <name evidence="1" type="ORF">CALVIDRAFT_544824</name>
</gene>
<evidence type="ECO:0008006" key="3">
    <source>
        <dbReference type="Google" id="ProtNLM"/>
    </source>
</evidence>
<sequence>MVDKTLGQIFALVPATITCYRCFGLDLLLRTLRAIPAGRIIWPKGDEFEQLSDLVVARHLLLQGAFGSVNGLNLPTATSSDECWQNAQYNGWLHGHFTSNVLVFAAQASIKSKIQMPLKSGARTNRSQLPFLDQLVSFRQSAEWGMQAIQGSFGRLCLPFDANDAHGRHNLLETVFRLHQIRVRLVGINQLKNVYEPIWSETKELKQVWGSLHDMFFPDIRKADRVAKFHYIEVDEE</sequence>
<protein>
    <recommendedName>
        <fullName evidence="3">DDE Tnp4 domain-containing protein</fullName>
    </recommendedName>
</protein>
<reference evidence="1 2" key="1">
    <citation type="journal article" date="2016" name="Mol. Biol. Evol.">
        <title>Comparative Genomics of Early-Diverging Mushroom-Forming Fungi Provides Insights into the Origins of Lignocellulose Decay Capabilities.</title>
        <authorList>
            <person name="Nagy L.G."/>
            <person name="Riley R."/>
            <person name="Tritt A."/>
            <person name="Adam C."/>
            <person name="Daum C."/>
            <person name="Floudas D."/>
            <person name="Sun H."/>
            <person name="Yadav J.S."/>
            <person name="Pangilinan J."/>
            <person name="Larsson K.H."/>
            <person name="Matsuura K."/>
            <person name="Barry K."/>
            <person name="Labutti K."/>
            <person name="Kuo R."/>
            <person name="Ohm R.A."/>
            <person name="Bhattacharya S.S."/>
            <person name="Shirouzu T."/>
            <person name="Yoshinaga Y."/>
            <person name="Martin F.M."/>
            <person name="Grigoriev I.V."/>
            <person name="Hibbett D.S."/>
        </authorList>
    </citation>
    <scope>NUCLEOTIDE SEQUENCE [LARGE SCALE GENOMIC DNA]</scope>
    <source>
        <strain evidence="1 2">TUFC12733</strain>
    </source>
</reference>
<dbReference type="PANTHER" id="PTHR48471:SF1">
    <property type="entry name" value="DDE TNP4 DOMAIN-CONTAINING PROTEIN"/>
    <property type="match status" value="1"/>
</dbReference>
<dbReference type="AlphaFoldDB" id="A0A167NY65"/>
<dbReference type="EMBL" id="KV417276">
    <property type="protein sequence ID" value="KZO98214.1"/>
    <property type="molecule type" value="Genomic_DNA"/>
</dbReference>